<reference evidence="1" key="2">
    <citation type="submission" date="2021-09" db="EMBL/GenBank/DDBJ databases">
        <authorList>
            <person name="Gilroy R."/>
        </authorList>
    </citation>
    <scope>NUCLEOTIDE SEQUENCE</scope>
    <source>
        <strain evidence="1">CHK194-22301</strain>
    </source>
</reference>
<name>A0A921K5Y3_9LACO</name>
<sequence>MALNKFYGHNFNTKICFGKNSKPVRNENDGTMKTYFNKLIGPFFCAPYTRTMHQNFQLMGTEFQSTRQIAVNHQWVGRKITPEMKYAEMNGEIYRIIDNSPDQTDTPNGVDILSLKLAKDISLPETEVTDDDHF</sequence>
<organism evidence="1 2">
    <name type="scientific">Lactobacillus crispatus</name>
    <dbReference type="NCBI Taxonomy" id="47770"/>
    <lineage>
        <taxon>Bacteria</taxon>
        <taxon>Bacillati</taxon>
        <taxon>Bacillota</taxon>
        <taxon>Bacilli</taxon>
        <taxon>Lactobacillales</taxon>
        <taxon>Lactobacillaceae</taxon>
        <taxon>Lactobacillus</taxon>
    </lineage>
</organism>
<evidence type="ECO:0000313" key="1">
    <source>
        <dbReference type="EMBL" id="HJF09537.1"/>
    </source>
</evidence>
<evidence type="ECO:0008006" key="3">
    <source>
        <dbReference type="Google" id="ProtNLM"/>
    </source>
</evidence>
<gene>
    <name evidence="1" type="ORF">K8V23_01835</name>
</gene>
<protein>
    <recommendedName>
        <fullName evidence="3">Phage head closure protein</fullName>
    </recommendedName>
</protein>
<accession>A0A921K5Y3</accession>
<comment type="caution">
    <text evidence="1">The sequence shown here is derived from an EMBL/GenBank/DDBJ whole genome shotgun (WGS) entry which is preliminary data.</text>
</comment>
<reference evidence="1" key="1">
    <citation type="journal article" date="2021" name="PeerJ">
        <title>Extensive microbial diversity within the chicken gut microbiome revealed by metagenomics and culture.</title>
        <authorList>
            <person name="Gilroy R."/>
            <person name="Ravi A."/>
            <person name="Getino M."/>
            <person name="Pursley I."/>
            <person name="Horton D.L."/>
            <person name="Alikhan N.F."/>
            <person name="Baker D."/>
            <person name="Gharbi K."/>
            <person name="Hall N."/>
            <person name="Watson M."/>
            <person name="Adriaenssens E.M."/>
            <person name="Foster-Nyarko E."/>
            <person name="Jarju S."/>
            <person name="Secka A."/>
            <person name="Antonio M."/>
            <person name="Oren A."/>
            <person name="Chaudhuri R.R."/>
            <person name="La Ragione R."/>
            <person name="Hildebrand F."/>
            <person name="Pallen M.J."/>
        </authorList>
    </citation>
    <scope>NUCLEOTIDE SEQUENCE</scope>
    <source>
        <strain evidence="1">CHK194-22301</strain>
    </source>
</reference>
<evidence type="ECO:0000313" key="2">
    <source>
        <dbReference type="Proteomes" id="UP000784793"/>
    </source>
</evidence>
<proteinExistence type="predicted"/>
<dbReference type="AlphaFoldDB" id="A0A921K5Y3"/>
<dbReference type="Proteomes" id="UP000784793">
    <property type="component" value="Unassembled WGS sequence"/>
</dbReference>
<dbReference type="EMBL" id="DYXB01000024">
    <property type="protein sequence ID" value="HJF09537.1"/>
    <property type="molecule type" value="Genomic_DNA"/>
</dbReference>